<evidence type="ECO:0000313" key="2">
    <source>
        <dbReference type="Proteomes" id="UP001067235"/>
    </source>
</evidence>
<organism evidence="1 2">
    <name type="scientific">Gordonia rubripertincta</name>
    <name type="common">Rhodococcus corallinus</name>
    <dbReference type="NCBI Taxonomy" id="36822"/>
    <lineage>
        <taxon>Bacteria</taxon>
        <taxon>Bacillati</taxon>
        <taxon>Actinomycetota</taxon>
        <taxon>Actinomycetes</taxon>
        <taxon>Mycobacteriales</taxon>
        <taxon>Gordoniaceae</taxon>
        <taxon>Gordonia</taxon>
    </lineage>
</organism>
<dbReference type="RefSeq" id="WP_301571930.1">
    <property type="nucleotide sequence ID" value="NZ_JAPWIE010000004.1"/>
</dbReference>
<keyword evidence="2" id="KW-1185">Reference proteome</keyword>
<comment type="caution">
    <text evidence="1">The sequence shown here is derived from an EMBL/GenBank/DDBJ whole genome shotgun (WGS) entry which is preliminary data.</text>
</comment>
<evidence type="ECO:0000313" key="1">
    <source>
        <dbReference type="EMBL" id="MCZ4551172.1"/>
    </source>
</evidence>
<evidence type="ECO:0008006" key="3">
    <source>
        <dbReference type="Google" id="ProtNLM"/>
    </source>
</evidence>
<accession>A0ABT4MVY7</accession>
<name>A0ABT4MVY7_GORRU</name>
<gene>
    <name evidence="1" type="ORF">O4213_14365</name>
</gene>
<proteinExistence type="predicted"/>
<dbReference type="EMBL" id="JAPWIE010000004">
    <property type="protein sequence ID" value="MCZ4551172.1"/>
    <property type="molecule type" value="Genomic_DNA"/>
</dbReference>
<sequence>MRLSTRPTCVGITLLVAITVYLTGCSDEMPSGEPAPSSTLPSTVVTSDVSANSIGALQDRAYELHEAIFSSKYEAAFDMRTSGCKAALPFDDFKKAVEREFGATPQPPLESLRFLVLTSQDGAGPLAYAQVQTYEVGQENNPDNEAPRRWKFEDGLWKFDNCGDEQ</sequence>
<dbReference type="Proteomes" id="UP001067235">
    <property type="component" value="Unassembled WGS sequence"/>
</dbReference>
<protein>
    <recommendedName>
        <fullName evidence="3">Lipoprotein</fullName>
    </recommendedName>
</protein>
<reference evidence="1" key="1">
    <citation type="submission" date="2022-12" db="EMBL/GenBank/DDBJ databases">
        <authorList>
            <person name="Krivoruchko A.V."/>
            <person name="Elkin A."/>
        </authorList>
    </citation>
    <scope>NUCLEOTIDE SEQUENCE</scope>
    <source>
        <strain evidence="1">IEGM 1388</strain>
    </source>
</reference>